<accession>A0A840SCZ6</accession>
<reference evidence="1 2" key="1">
    <citation type="submission" date="2020-08" db="EMBL/GenBank/DDBJ databases">
        <title>Genomic Encyclopedia of Type Strains, Phase IV (KMG-IV): sequencing the most valuable type-strain genomes for metagenomic binning, comparative biology and taxonomic classification.</title>
        <authorList>
            <person name="Goeker M."/>
        </authorList>
    </citation>
    <scope>NUCLEOTIDE SEQUENCE [LARGE SCALE GENOMIC DNA]</scope>
    <source>
        <strain evidence="1 2">DSM 103679</strain>
    </source>
</reference>
<comment type="caution">
    <text evidence="1">The sequence shown here is derived from an EMBL/GenBank/DDBJ whole genome shotgun (WGS) entry which is preliminary data.</text>
</comment>
<dbReference type="Proteomes" id="UP000578697">
    <property type="component" value="Unassembled WGS sequence"/>
</dbReference>
<keyword evidence="2" id="KW-1185">Reference proteome</keyword>
<organism evidence="1 2">
    <name type="scientific">Treponema rectale</name>
    <dbReference type="NCBI Taxonomy" id="744512"/>
    <lineage>
        <taxon>Bacteria</taxon>
        <taxon>Pseudomonadati</taxon>
        <taxon>Spirochaetota</taxon>
        <taxon>Spirochaetia</taxon>
        <taxon>Spirochaetales</taxon>
        <taxon>Treponemataceae</taxon>
        <taxon>Treponema</taxon>
    </lineage>
</organism>
<dbReference type="EMBL" id="JACHFR010000002">
    <property type="protein sequence ID" value="MBB5218724.1"/>
    <property type="molecule type" value="Genomic_DNA"/>
</dbReference>
<sequence length="55" mass="6445">MEKVMFVCINKSFEKFSNGIIVKGRESLYECTRKYWPVNISRANRCIGKLVKNSK</sequence>
<gene>
    <name evidence="1" type="ORF">HNP77_001093</name>
</gene>
<protein>
    <submittedName>
        <fullName evidence="1">Uncharacterized protein</fullName>
    </submittedName>
</protein>
<name>A0A840SCZ6_9SPIR</name>
<dbReference type="AlphaFoldDB" id="A0A840SCZ6"/>
<dbReference type="RefSeq" id="WP_184652169.1">
    <property type="nucleotide sequence ID" value="NZ_JACHFR010000002.1"/>
</dbReference>
<evidence type="ECO:0000313" key="2">
    <source>
        <dbReference type="Proteomes" id="UP000578697"/>
    </source>
</evidence>
<evidence type="ECO:0000313" key="1">
    <source>
        <dbReference type="EMBL" id="MBB5218724.1"/>
    </source>
</evidence>
<proteinExistence type="predicted"/>